<dbReference type="SMART" id="SM00316">
    <property type="entry name" value="S1"/>
    <property type="match status" value="1"/>
</dbReference>
<dbReference type="SUPFAM" id="SSF50249">
    <property type="entry name" value="Nucleic acid-binding proteins"/>
    <property type="match status" value="1"/>
</dbReference>
<keyword evidence="4" id="KW-1185">Reference proteome</keyword>
<dbReference type="PANTHER" id="PTHR37296">
    <property type="entry name" value="CONSERVED VIRULENCE FACTOR B"/>
    <property type="match status" value="1"/>
</dbReference>
<dbReference type="Gene3D" id="1.10.10.10">
    <property type="entry name" value="Winged helix-like DNA-binding domain superfamily/Winged helix DNA-binding domain"/>
    <property type="match status" value="1"/>
</dbReference>
<dbReference type="InterPro" id="IPR036388">
    <property type="entry name" value="WH-like_DNA-bd_sf"/>
</dbReference>
<dbReference type="InterPro" id="IPR039566">
    <property type="entry name" value="CvfB_S1_st"/>
</dbReference>
<evidence type="ECO:0000313" key="4">
    <source>
        <dbReference type="Proteomes" id="UP000005707"/>
    </source>
</evidence>
<comment type="similarity">
    <text evidence="1">Belongs to the CvfB family.</text>
</comment>
<dbReference type="InterPro" id="IPR012340">
    <property type="entry name" value="NA-bd_OB-fold"/>
</dbReference>
<dbReference type="RefSeq" id="WP_008826944.1">
    <property type="nucleotide sequence ID" value="NZ_AFNU02000002.1"/>
</dbReference>
<gene>
    <name evidence="3" type="ORF">HLPCO_000655</name>
</gene>
<dbReference type="InterPro" id="IPR003029">
    <property type="entry name" value="S1_domain"/>
</dbReference>
<organism evidence="3 4">
    <name type="scientific">Haloplasma contractile SSD-17B</name>
    <dbReference type="NCBI Taxonomy" id="1033810"/>
    <lineage>
        <taxon>Bacteria</taxon>
        <taxon>Bacillati</taxon>
        <taxon>Mycoplasmatota</taxon>
        <taxon>Mollicutes</taxon>
        <taxon>Haloplasmatales</taxon>
        <taxon>Haloplasmataceae</taxon>
        <taxon>Haloplasma</taxon>
    </lineage>
</organism>
<sequence>MQAGKHYKLIVERQTDIGYILLEEEDSSEEIFIHNNDTYGQELTEGELVDVFLYVDHKGRVAATLGESKITLDKYDWVEVVGGIRTGVFVDIGIRKDLLVSEDDLPIDKDIWPKNGDKLYCRVIDHKGKLLAKPGSRNVLEELQKPAPSDLSGKLTVTIFNIGEHGANVISEEGYIGFIHNSEYKEEPRLGQLVEGRLTNVKENGEINLSLIPQKELAMDDDAELIISKLEKIGMLPLSDKSDPEDIKAHLGISKAAFKRAVGRLLKEGKITQDKQAEKIHLTE</sequence>
<dbReference type="InterPro" id="IPR014464">
    <property type="entry name" value="CvfB_fam"/>
</dbReference>
<dbReference type="Pfam" id="PF17783">
    <property type="entry name" value="WHD_CvfB"/>
    <property type="match status" value="1"/>
</dbReference>
<proteinExistence type="inferred from homology"/>
<evidence type="ECO:0000256" key="1">
    <source>
        <dbReference type="PIRNR" id="PIRNR012524"/>
    </source>
</evidence>
<dbReference type="AlphaFoldDB" id="U2EEC6"/>
<dbReference type="EMBL" id="AFNU02000002">
    <property type="protein sequence ID" value="ERJ13046.1"/>
    <property type="molecule type" value="Genomic_DNA"/>
</dbReference>
<reference evidence="3 4" key="2">
    <citation type="journal article" date="2013" name="PLoS ONE">
        <title>INDIGO - INtegrated Data Warehouse of MIcrobial GenOmes with Examples from the Red Sea Extremophiles.</title>
        <authorList>
            <person name="Alam I."/>
            <person name="Antunes A."/>
            <person name="Kamau A.A."/>
            <person name="Ba Alawi W."/>
            <person name="Kalkatawi M."/>
            <person name="Stingl U."/>
            <person name="Bajic V.B."/>
        </authorList>
    </citation>
    <scope>NUCLEOTIDE SEQUENCE [LARGE SCALE GENOMIC DNA]</scope>
    <source>
        <strain evidence="3 4">SSD-17B</strain>
    </source>
</reference>
<dbReference type="Pfam" id="PF21543">
    <property type="entry name" value="CvfB_2nd"/>
    <property type="match status" value="1"/>
</dbReference>
<dbReference type="Proteomes" id="UP000005707">
    <property type="component" value="Unassembled WGS sequence"/>
</dbReference>
<reference evidence="3 4" key="1">
    <citation type="journal article" date="2011" name="J. Bacteriol.">
        <title>Genome sequence of Haloplasma contractile, an unusual contractile bacterium from a deep-sea anoxic brine lake.</title>
        <authorList>
            <person name="Antunes A."/>
            <person name="Alam I."/>
            <person name="El Dorry H."/>
            <person name="Siam R."/>
            <person name="Robertson A."/>
            <person name="Bajic V.B."/>
            <person name="Stingl U."/>
        </authorList>
    </citation>
    <scope>NUCLEOTIDE SEQUENCE [LARGE SCALE GENOMIC DNA]</scope>
    <source>
        <strain evidence="3 4">SSD-17B</strain>
    </source>
</reference>
<dbReference type="InterPro" id="IPR048588">
    <property type="entry name" value="CvfB_S1_2nd"/>
</dbReference>
<dbReference type="STRING" id="1033810.HLPCO_000655"/>
<dbReference type="Pfam" id="PF21191">
    <property type="entry name" value="CvfB_1st"/>
    <property type="match status" value="1"/>
</dbReference>
<dbReference type="PANTHER" id="PTHR37296:SF1">
    <property type="entry name" value="CONSERVED VIRULENCE FACTOR B"/>
    <property type="match status" value="1"/>
</dbReference>
<dbReference type="InParanoid" id="U2EEC6"/>
<accession>U2EEC6</accession>
<dbReference type="Gene3D" id="2.40.50.140">
    <property type="entry name" value="Nucleic acid-binding proteins"/>
    <property type="match status" value="2"/>
</dbReference>
<comment type="caution">
    <text evidence="3">The sequence shown here is derived from an EMBL/GenBank/DDBJ whole genome shotgun (WGS) entry which is preliminary data.</text>
</comment>
<dbReference type="Pfam" id="PF13509">
    <property type="entry name" value="S1_2"/>
    <property type="match status" value="1"/>
</dbReference>
<evidence type="ECO:0000259" key="2">
    <source>
        <dbReference type="SMART" id="SM00316"/>
    </source>
</evidence>
<dbReference type="OrthoDB" id="9801597at2"/>
<dbReference type="InterPro" id="IPR048587">
    <property type="entry name" value="CvfB_S1_3rd"/>
</dbReference>
<name>U2EEC6_9MOLU</name>
<dbReference type="FunCoup" id="U2EEC6">
    <property type="interactions" value="16"/>
</dbReference>
<dbReference type="eggNOG" id="COG2996">
    <property type="taxonomic scope" value="Bacteria"/>
</dbReference>
<dbReference type="PIRSF" id="PIRSF012524">
    <property type="entry name" value="YitL_S1"/>
    <property type="match status" value="1"/>
</dbReference>
<dbReference type="GO" id="GO:0003676">
    <property type="term" value="F:nucleic acid binding"/>
    <property type="evidence" value="ECO:0007669"/>
    <property type="project" value="InterPro"/>
</dbReference>
<feature type="domain" description="S1 motif" evidence="2">
    <location>
        <begin position="150"/>
        <end position="212"/>
    </location>
</feature>
<evidence type="ECO:0000313" key="3">
    <source>
        <dbReference type="EMBL" id="ERJ13046.1"/>
    </source>
</evidence>
<dbReference type="InterPro" id="IPR040764">
    <property type="entry name" value="CvfB_WH"/>
</dbReference>
<protein>
    <submittedName>
        <fullName evidence="3">S1 RNA binding domain protein</fullName>
    </submittedName>
</protein>